<comment type="caution">
    <text evidence="2">The sequence shown here is derived from an EMBL/GenBank/DDBJ whole genome shotgun (WGS) entry which is preliminary data.</text>
</comment>
<dbReference type="GO" id="GO:0004016">
    <property type="term" value="F:adenylate cyclase activity"/>
    <property type="evidence" value="ECO:0007669"/>
    <property type="project" value="InterPro"/>
</dbReference>
<gene>
    <name evidence="2" type="ORF">FJD37_16315</name>
</gene>
<protein>
    <submittedName>
        <fullName evidence="2">Class I adenylate cyclase</fullName>
    </submittedName>
</protein>
<dbReference type="InterPro" id="IPR000274">
    <property type="entry name" value="Adenylate_cyclase_1"/>
</dbReference>
<dbReference type="AlphaFoldDB" id="A0A5C5PWR0"/>
<dbReference type="Pfam" id="PF01295">
    <property type="entry name" value="Adenylate_cycl"/>
    <property type="match status" value="1"/>
</dbReference>
<dbReference type="Pfam" id="PF12633">
    <property type="entry name" value="Adenyl_cycl_N"/>
    <property type="match status" value="1"/>
</dbReference>
<sequence length="432" mass="49611">MTHLLEKRPTLKSARDGQSLAYIRERFLRVNQGRIARAMESLTPNQQTFLRLLALFFHVNHPSLPGYVSDCTPAGVSGYEPDGSVIATAKHVAREFTYASSPERRQPIHSVFLMGSLGTLAQTDQSDMDVWVCHSPQLTQAERQALRDKCQRLEVWAASQGFEAHCFLIDTQRFAQGEHEVQLCTEDGGKTQHHLLLDEFYRTAIWLAGRTPLWWYVPVCEESRYAEFTHATDDQHVIGSDDLMDLGHLARIPSSEFLGAGLWQLFKGIESPHKSLLKMLLIEVYAREHPHVSCLSLDFKQAIYANHLNLDELDPYVMVYRRIERYLKAVGEMPRLERVRRSLYLKVNCTLTGPAAPRGRPWQRQLLARLTAEWGWDESLLTSLDNCSQWKAEEARQERLAVARELSLSYRFLRQLARNNSRNPGFRVAPRN</sequence>
<evidence type="ECO:0000313" key="2">
    <source>
        <dbReference type="EMBL" id="TWR87625.1"/>
    </source>
</evidence>
<evidence type="ECO:0000259" key="1">
    <source>
        <dbReference type="Pfam" id="PF12633"/>
    </source>
</evidence>
<organism evidence="2 3">
    <name type="scientific">Pseudomonas saxonica</name>
    <dbReference type="NCBI Taxonomy" id="2600598"/>
    <lineage>
        <taxon>Bacteria</taxon>
        <taxon>Pseudomonadati</taxon>
        <taxon>Pseudomonadota</taxon>
        <taxon>Gammaproteobacteria</taxon>
        <taxon>Pseudomonadales</taxon>
        <taxon>Pseudomonadaceae</taxon>
        <taxon>Pseudomonas</taxon>
    </lineage>
</organism>
<dbReference type="EMBL" id="VFIP01000033">
    <property type="protein sequence ID" value="TWR87625.1"/>
    <property type="molecule type" value="Genomic_DNA"/>
</dbReference>
<accession>A0A5C5PWR0</accession>
<dbReference type="GO" id="GO:0006171">
    <property type="term" value="P:cAMP biosynthetic process"/>
    <property type="evidence" value="ECO:0007669"/>
    <property type="project" value="InterPro"/>
</dbReference>
<name>A0A5C5PWR0_9PSED</name>
<dbReference type="PANTHER" id="PTHR38760:SF1">
    <property type="entry name" value="ADENYLATE CYCLASE"/>
    <property type="match status" value="1"/>
</dbReference>
<evidence type="ECO:0000313" key="3">
    <source>
        <dbReference type="Proteomes" id="UP000317901"/>
    </source>
</evidence>
<dbReference type="PANTHER" id="PTHR38760">
    <property type="entry name" value="ADENYLATE CYCLASE"/>
    <property type="match status" value="1"/>
</dbReference>
<proteinExistence type="predicted"/>
<feature type="domain" description="Adenylate cyclase class-I N-terminal" evidence="1">
    <location>
        <begin position="20"/>
        <end position="215"/>
    </location>
</feature>
<reference evidence="2 3" key="1">
    <citation type="submission" date="2019-06" db="EMBL/GenBank/DDBJ databases">
        <title>Pseudomonas bimorpha sp. nov. isolated from bovine raw milk and skim milk concentrate.</title>
        <authorList>
            <person name="Hofmann K."/>
            <person name="Huptas C."/>
            <person name="Doll E."/>
            <person name="Scherer S."/>
            <person name="Wenning M."/>
        </authorList>
    </citation>
    <scope>NUCLEOTIDE SEQUENCE [LARGE SCALE GENOMIC DNA]</scope>
    <source>
        <strain evidence="2 3">DSM 108990</strain>
    </source>
</reference>
<dbReference type="Proteomes" id="UP000317901">
    <property type="component" value="Unassembled WGS sequence"/>
</dbReference>
<dbReference type="OrthoDB" id="5571448at2"/>
<dbReference type="InterPro" id="IPR024685">
    <property type="entry name" value="Adenylate_cyclase_1_N"/>
</dbReference>